<protein>
    <submittedName>
        <fullName evidence="3">CmcI family methyltransferase</fullName>
    </submittedName>
</protein>
<dbReference type="EMBL" id="CP017708">
    <property type="protein sequence ID" value="AOY79736.1"/>
    <property type="molecule type" value="Genomic_DNA"/>
</dbReference>
<evidence type="ECO:0000256" key="1">
    <source>
        <dbReference type="ARBA" id="ARBA00022603"/>
    </source>
</evidence>
<organism evidence="3 4">
    <name type="scientific">Moorena producens (strain JHB)</name>
    <dbReference type="NCBI Taxonomy" id="1454205"/>
    <lineage>
        <taxon>Bacteria</taxon>
        <taxon>Bacillati</taxon>
        <taxon>Cyanobacteriota</taxon>
        <taxon>Cyanophyceae</taxon>
        <taxon>Coleofasciculales</taxon>
        <taxon>Coleofasciculaceae</taxon>
        <taxon>Moorena</taxon>
    </lineage>
</organism>
<keyword evidence="1 3" id="KW-0489">Methyltransferase</keyword>
<dbReference type="GO" id="GO:0005886">
    <property type="term" value="C:plasma membrane"/>
    <property type="evidence" value="ECO:0007669"/>
    <property type="project" value="TreeGrafter"/>
</dbReference>
<dbReference type="Pfam" id="PF04989">
    <property type="entry name" value="RMNT_CmcI"/>
    <property type="match status" value="1"/>
</dbReference>
<dbReference type="InterPro" id="IPR007072">
    <property type="entry name" value="RNMT_CmcI"/>
</dbReference>
<evidence type="ECO:0000256" key="2">
    <source>
        <dbReference type="ARBA" id="ARBA00022679"/>
    </source>
</evidence>
<dbReference type="GO" id="GO:0008610">
    <property type="term" value="P:lipid biosynthetic process"/>
    <property type="evidence" value="ECO:0007669"/>
    <property type="project" value="InterPro"/>
</dbReference>
<dbReference type="GO" id="GO:0008168">
    <property type="term" value="F:methyltransferase activity"/>
    <property type="evidence" value="ECO:0007669"/>
    <property type="project" value="UniProtKB-KW"/>
</dbReference>
<dbReference type="GO" id="GO:0071770">
    <property type="term" value="P:DIM/DIP cell wall layer assembly"/>
    <property type="evidence" value="ECO:0007669"/>
    <property type="project" value="TreeGrafter"/>
</dbReference>
<dbReference type="CDD" id="cd02440">
    <property type="entry name" value="AdoMet_MTases"/>
    <property type="match status" value="1"/>
</dbReference>
<proteinExistence type="predicted"/>
<dbReference type="PANTHER" id="PTHR40048:SF1">
    <property type="entry name" value="RHAMNOSYL O-METHYLTRANSFERASE"/>
    <property type="match status" value="1"/>
</dbReference>
<sequence length="255" mass="29985">MSKAQDIFGYQSLSQEKPHKKELSRVDRFASIEIRQERGDIPTPVWETLLKSSYKQHWKDLHIQKSAMEMVIYPMLMYELRPKTIIEIGAFNGGSAVWLADNLQLFGIEGQIYSVDINLSFLDEKAKKDERIHFLEGDSYKIDEVFPAEMLSGLPHPWLVIEDAHFNIVGILEYFHQKGLQTGDYLIVEDTNLYCWEYWNESFNDEDNGEAKQEKNNCVKDFLLKYTNDYRIDTYYQDLFGYNGSKCWNSIMKRV</sequence>
<accession>A0A1D9FWJ2</accession>
<keyword evidence="2" id="KW-0808">Transferase</keyword>
<dbReference type="Proteomes" id="UP000176944">
    <property type="component" value="Chromosome"/>
</dbReference>
<dbReference type="InterPro" id="IPR029063">
    <property type="entry name" value="SAM-dependent_MTases_sf"/>
</dbReference>
<dbReference type="Gene3D" id="3.40.50.150">
    <property type="entry name" value="Vaccinia Virus protein VP39"/>
    <property type="match status" value="1"/>
</dbReference>
<gene>
    <name evidence="3" type="ORF">BJP36_07150</name>
</gene>
<dbReference type="SUPFAM" id="SSF53335">
    <property type="entry name" value="S-adenosyl-L-methionine-dependent methyltransferases"/>
    <property type="match status" value="1"/>
</dbReference>
<evidence type="ECO:0000313" key="3">
    <source>
        <dbReference type="EMBL" id="AOY79736.1"/>
    </source>
</evidence>
<name>A0A1D9FWJ2_MOOP1</name>
<reference evidence="4" key="1">
    <citation type="submission" date="2016-10" db="EMBL/GenBank/DDBJ databases">
        <title>Comparative genomics uncovers the prolific and rare metabolic potential of the cyanobacterial genus Moorea.</title>
        <authorList>
            <person name="Leao T."/>
            <person name="Castelao G."/>
            <person name="Korobeynikov A."/>
            <person name="Monroe E.A."/>
            <person name="Podell S."/>
            <person name="Glukhov E."/>
            <person name="Allen E."/>
            <person name="Gerwick W.H."/>
            <person name="Gerwick L."/>
        </authorList>
    </citation>
    <scope>NUCLEOTIDE SEQUENCE [LARGE SCALE GENOMIC DNA]</scope>
    <source>
        <strain evidence="4">JHB</strain>
    </source>
</reference>
<dbReference type="AlphaFoldDB" id="A0A1D9FWJ2"/>
<evidence type="ECO:0000313" key="4">
    <source>
        <dbReference type="Proteomes" id="UP000176944"/>
    </source>
</evidence>
<dbReference type="GO" id="GO:0032259">
    <property type="term" value="P:methylation"/>
    <property type="evidence" value="ECO:0007669"/>
    <property type="project" value="UniProtKB-KW"/>
</dbReference>
<dbReference type="PANTHER" id="PTHR40048">
    <property type="entry name" value="RHAMNOSYL O-METHYLTRANSFERASE"/>
    <property type="match status" value="1"/>
</dbReference>